<dbReference type="AlphaFoldDB" id="A0A7I8JTN5"/>
<protein>
    <submittedName>
        <fullName evidence="1">Uncharacterized protein</fullName>
    </submittedName>
</protein>
<organism evidence="1">
    <name type="scientific">Spirodela intermedia</name>
    <name type="common">Intermediate duckweed</name>
    <dbReference type="NCBI Taxonomy" id="51605"/>
    <lineage>
        <taxon>Eukaryota</taxon>
        <taxon>Viridiplantae</taxon>
        <taxon>Streptophyta</taxon>
        <taxon>Embryophyta</taxon>
        <taxon>Tracheophyta</taxon>
        <taxon>Spermatophyta</taxon>
        <taxon>Magnoliopsida</taxon>
        <taxon>Liliopsida</taxon>
        <taxon>Araceae</taxon>
        <taxon>Lemnoideae</taxon>
        <taxon>Spirodela</taxon>
    </lineage>
</organism>
<reference evidence="1 2" key="1">
    <citation type="submission" date="2019-12" db="EMBL/GenBank/DDBJ databases">
        <authorList>
            <person name="Scholz U."/>
            <person name="Mascher M."/>
            <person name="Fiebig A."/>
        </authorList>
    </citation>
    <scope>NUCLEOTIDE SEQUENCE</scope>
</reference>
<name>A0A7I8JTN5_SPIIN</name>
<gene>
    <name evidence="1" type="ORF">SI7747_18019881</name>
</gene>
<accession>A0A7I8JTN5</accession>
<dbReference type="EMBL" id="LR743605">
    <property type="protein sequence ID" value="CAA2634472.1"/>
    <property type="molecule type" value="Genomic_DNA"/>
</dbReference>
<proteinExistence type="predicted"/>
<dbReference type="Proteomes" id="UP001189122">
    <property type="component" value="Unassembled WGS sequence"/>
</dbReference>
<sequence length="83" mass="9948">MEIEREIDHNKPIKNPDIEERNYVMKDKLYKFLMGLNLEYETLGKDTSVLKKWNSKVPFIIGDPKTNPKAHLFCTYYWKKSSH</sequence>
<evidence type="ECO:0000313" key="2">
    <source>
        <dbReference type="Proteomes" id="UP001189122"/>
    </source>
</evidence>
<evidence type="ECO:0000313" key="1">
    <source>
        <dbReference type="EMBL" id="CAA2634472.1"/>
    </source>
</evidence>
<keyword evidence="2" id="KW-1185">Reference proteome</keyword>
<dbReference type="EMBL" id="CACRZD030000018">
    <property type="protein sequence ID" value="CAA6673464.1"/>
    <property type="molecule type" value="Genomic_DNA"/>
</dbReference>